<accession>A0ABR8YY94</accession>
<keyword evidence="2" id="KW-1185">Reference proteome</keyword>
<dbReference type="Proteomes" id="UP000661894">
    <property type="component" value="Unassembled WGS sequence"/>
</dbReference>
<reference evidence="1 2" key="1">
    <citation type="submission" date="2020-08" db="EMBL/GenBank/DDBJ databases">
        <title>A Genomic Blueprint of the Chicken Gut Microbiome.</title>
        <authorList>
            <person name="Gilroy R."/>
            <person name="Ravi A."/>
            <person name="Getino M."/>
            <person name="Pursley I."/>
            <person name="Horton D.L."/>
            <person name="Alikhan N.-F."/>
            <person name="Baker D."/>
            <person name="Gharbi K."/>
            <person name="Hall N."/>
            <person name="Watson M."/>
            <person name="Adriaenssens E.M."/>
            <person name="Foster-Nyarko E."/>
            <person name="Jarju S."/>
            <person name="Secka A."/>
            <person name="Antonio M."/>
            <person name="Oren A."/>
            <person name="Chaudhuri R."/>
            <person name="La Ragione R.M."/>
            <person name="Hildebrand F."/>
            <person name="Pallen M.J."/>
        </authorList>
    </citation>
    <scope>NUCLEOTIDE SEQUENCE [LARGE SCALE GENOMIC DNA]</scope>
    <source>
        <strain evidence="1 2">Sa1BUA1</strain>
    </source>
</reference>
<dbReference type="Gene3D" id="3.60.15.10">
    <property type="entry name" value="Ribonuclease Z/Hydroxyacylglutathione hydrolase-like"/>
    <property type="match status" value="1"/>
</dbReference>
<dbReference type="EMBL" id="JACSPO010000001">
    <property type="protein sequence ID" value="MBD8061039.1"/>
    <property type="molecule type" value="Genomic_DNA"/>
</dbReference>
<comment type="caution">
    <text evidence="1">The sequence shown here is derived from an EMBL/GenBank/DDBJ whole genome shotgun (WGS) entry which is preliminary data.</text>
</comment>
<sequence length="283" mass="30559">MFAICATCAVEYTTPPPEVCPICADEREWSVPDDGQQWTSLAALRADGQRLTWSEAEANRVEIGTEPSLGIGQTAQLVTTRAGSLLWDPTGYLDDVTVERILARGPVLAVAASHPHMFGVQVAWGEALDAPVLVCAADEQWVGRRSDRIELYEESRKLGPGLSLHRVGGHFPGSAIAHWADGAGGRGVVLSGDTVYPNPDRRSVGFLRSYPNRLPLSAAVVRHIADRLASFEFDRIVGNFANPIETGARDAVEWSAQRHIAWVRGDHDEETGTVTGMLDPAGA</sequence>
<dbReference type="InterPro" id="IPR036866">
    <property type="entry name" value="RibonucZ/Hydroxyglut_hydro"/>
</dbReference>
<proteinExistence type="predicted"/>
<evidence type="ECO:0000313" key="1">
    <source>
        <dbReference type="EMBL" id="MBD8061039.1"/>
    </source>
</evidence>
<dbReference type="GO" id="GO:0016787">
    <property type="term" value="F:hydrolase activity"/>
    <property type="evidence" value="ECO:0007669"/>
    <property type="project" value="UniProtKB-KW"/>
</dbReference>
<organism evidence="1 2">
    <name type="scientific">Oceanitalea stevensii</name>
    <dbReference type="NCBI Taxonomy" id="2763072"/>
    <lineage>
        <taxon>Bacteria</taxon>
        <taxon>Bacillati</taxon>
        <taxon>Actinomycetota</taxon>
        <taxon>Actinomycetes</taxon>
        <taxon>Micrococcales</taxon>
        <taxon>Bogoriellaceae</taxon>
        <taxon>Georgenia</taxon>
    </lineage>
</organism>
<evidence type="ECO:0000313" key="2">
    <source>
        <dbReference type="Proteomes" id="UP000661894"/>
    </source>
</evidence>
<name>A0ABR8YY94_9MICO</name>
<keyword evidence="1" id="KW-0378">Hydrolase</keyword>
<dbReference type="SUPFAM" id="SSF56281">
    <property type="entry name" value="Metallo-hydrolase/oxidoreductase"/>
    <property type="match status" value="1"/>
</dbReference>
<gene>
    <name evidence="1" type="ORF">H9624_01720</name>
</gene>
<protein>
    <submittedName>
        <fullName evidence="1">Hydrolase</fullName>
    </submittedName>
</protein>
<dbReference type="PANTHER" id="PTHR36839:SF1">
    <property type="entry name" value="METALLO-BETA-LACTAMASE FAMILY PROTEIN (AFU_ORTHOLOGUE AFUA_5G12770)"/>
    <property type="match status" value="1"/>
</dbReference>
<dbReference type="PANTHER" id="PTHR36839">
    <property type="entry name" value="METALLO-BETA-LACTAMASE FAMILY PROTEIN (AFU_ORTHOLOGUE AFUA_5G12770)"/>
    <property type="match status" value="1"/>
</dbReference>
<dbReference type="RefSeq" id="WP_251838185.1">
    <property type="nucleotide sequence ID" value="NZ_JACSPO010000001.1"/>
</dbReference>